<organism evidence="8">
    <name type="scientific">Timema bartmani</name>
    <dbReference type="NCBI Taxonomy" id="61472"/>
    <lineage>
        <taxon>Eukaryota</taxon>
        <taxon>Metazoa</taxon>
        <taxon>Ecdysozoa</taxon>
        <taxon>Arthropoda</taxon>
        <taxon>Hexapoda</taxon>
        <taxon>Insecta</taxon>
        <taxon>Pterygota</taxon>
        <taxon>Neoptera</taxon>
        <taxon>Polyneoptera</taxon>
        <taxon>Phasmatodea</taxon>
        <taxon>Timematodea</taxon>
        <taxon>Timematoidea</taxon>
        <taxon>Timematidae</taxon>
        <taxon>Timema</taxon>
    </lineage>
</organism>
<comment type="caution">
    <text evidence="6">Lacks conserved residue(s) required for the propagation of feature annotation.</text>
</comment>
<dbReference type="EMBL" id="OD565849">
    <property type="protein sequence ID" value="CAD7442765.1"/>
    <property type="molecule type" value="Genomic_DNA"/>
</dbReference>
<evidence type="ECO:0000256" key="5">
    <source>
        <dbReference type="ARBA" id="ARBA00023136"/>
    </source>
</evidence>
<comment type="similarity">
    <text evidence="2 6">Belongs to the anoctamin family.</text>
</comment>
<gene>
    <name evidence="8" type="ORF">TBIB3V08_LOCUS5190</name>
</gene>
<dbReference type="PANTHER" id="PTHR12308">
    <property type="entry name" value="ANOCTAMIN"/>
    <property type="match status" value="1"/>
</dbReference>
<evidence type="ECO:0000313" key="8">
    <source>
        <dbReference type="EMBL" id="CAD7442765.1"/>
    </source>
</evidence>
<evidence type="ECO:0000256" key="6">
    <source>
        <dbReference type="RuleBase" id="RU280814"/>
    </source>
</evidence>
<dbReference type="GO" id="GO:0005254">
    <property type="term" value="F:chloride channel activity"/>
    <property type="evidence" value="ECO:0007669"/>
    <property type="project" value="TreeGrafter"/>
</dbReference>
<accession>A0A7R9EZ39</accession>
<keyword evidence="5 6" id="KW-0472">Membrane</keyword>
<keyword evidence="3 6" id="KW-0812">Transmembrane</keyword>
<dbReference type="InterPro" id="IPR007632">
    <property type="entry name" value="Anoctamin"/>
</dbReference>
<sequence length="165" mass="18770">MVVVERGTFSFRNPSTLSPVHTLAGSPRDNPSCAKNNRAMTSHSTMEEWSLFNEIQEMVIQYGFVTLFVAAFPIAPLLALINNIFEIRIDANKFLKGMRRPLARNLCCLGAWDYVIQFITYLSVLTNACVIGFTSDFVPRLVYIFDYREDQVSWVYKPCRGLGRG</sequence>
<dbReference type="Pfam" id="PF04547">
    <property type="entry name" value="Anoctamin"/>
    <property type="match status" value="1"/>
</dbReference>
<dbReference type="AlphaFoldDB" id="A0A7R9EZ39"/>
<evidence type="ECO:0000256" key="3">
    <source>
        <dbReference type="ARBA" id="ARBA00022692"/>
    </source>
</evidence>
<comment type="subcellular location">
    <subcellularLocation>
        <location evidence="1 6">Membrane</location>
        <topology evidence="1 6">Multi-pass membrane protein</topology>
    </subcellularLocation>
</comment>
<dbReference type="GO" id="GO:0005886">
    <property type="term" value="C:plasma membrane"/>
    <property type="evidence" value="ECO:0007669"/>
    <property type="project" value="TreeGrafter"/>
</dbReference>
<evidence type="ECO:0000256" key="4">
    <source>
        <dbReference type="ARBA" id="ARBA00022989"/>
    </source>
</evidence>
<reference evidence="8" key="1">
    <citation type="submission" date="2020-11" db="EMBL/GenBank/DDBJ databases">
        <authorList>
            <person name="Tran Van P."/>
        </authorList>
    </citation>
    <scope>NUCLEOTIDE SEQUENCE</scope>
</reference>
<protein>
    <recommendedName>
        <fullName evidence="6">Anoctamin</fullName>
    </recommendedName>
</protein>
<feature type="transmembrane region" description="Helical" evidence="6">
    <location>
        <begin position="102"/>
        <end position="124"/>
    </location>
</feature>
<feature type="transmembrane region" description="Helical" evidence="6">
    <location>
        <begin position="59"/>
        <end position="81"/>
    </location>
</feature>
<feature type="domain" description="Anoctamin transmembrane" evidence="7">
    <location>
        <begin position="29"/>
        <end position="149"/>
    </location>
</feature>
<name>A0A7R9EZ39_9NEOP</name>
<evidence type="ECO:0000259" key="7">
    <source>
        <dbReference type="Pfam" id="PF04547"/>
    </source>
</evidence>
<evidence type="ECO:0000256" key="1">
    <source>
        <dbReference type="ARBA" id="ARBA00004141"/>
    </source>
</evidence>
<keyword evidence="4 6" id="KW-1133">Transmembrane helix</keyword>
<dbReference type="InterPro" id="IPR049452">
    <property type="entry name" value="Anoctamin_TM"/>
</dbReference>
<proteinExistence type="inferred from homology"/>
<dbReference type="PANTHER" id="PTHR12308:SF84">
    <property type="entry name" value="ANOCTAMIN"/>
    <property type="match status" value="1"/>
</dbReference>
<evidence type="ECO:0000256" key="2">
    <source>
        <dbReference type="ARBA" id="ARBA00009671"/>
    </source>
</evidence>